<keyword evidence="7" id="KW-1185">Reference proteome</keyword>
<evidence type="ECO:0000259" key="5">
    <source>
        <dbReference type="PROSITE" id="PS50931"/>
    </source>
</evidence>
<dbReference type="SUPFAM" id="SSF53850">
    <property type="entry name" value="Periplasmic binding protein-like II"/>
    <property type="match status" value="1"/>
</dbReference>
<dbReference type="PRINTS" id="PR00039">
    <property type="entry name" value="HTHLYSR"/>
</dbReference>
<dbReference type="InterPro" id="IPR037402">
    <property type="entry name" value="YidZ_PBP2"/>
</dbReference>
<protein>
    <submittedName>
        <fullName evidence="6">LysR family transcriptional regulator</fullName>
    </submittedName>
</protein>
<comment type="caution">
    <text evidence="6">The sequence shown here is derived from an EMBL/GenBank/DDBJ whole genome shotgun (WGS) entry which is preliminary data.</text>
</comment>
<gene>
    <name evidence="6" type="ORF">GCM10010468_04360</name>
</gene>
<accession>A0ABP6PZM1</accession>
<dbReference type="EMBL" id="BAAAUV010000001">
    <property type="protein sequence ID" value="GAA3194522.1"/>
    <property type="molecule type" value="Genomic_DNA"/>
</dbReference>
<evidence type="ECO:0000256" key="1">
    <source>
        <dbReference type="ARBA" id="ARBA00009437"/>
    </source>
</evidence>
<evidence type="ECO:0000256" key="2">
    <source>
        <dbReference type="ARBA" id="ARBA00023015"/>
    </source>
</evidence>
<dbReference type="SUPFAM" id="SSF46785">
    <property type="entry name" value="Winged helix' DNA-binding domain"/>
    <property type="match status" value="1"/>
</dbReference>
<dbReference type="InterPro" id="IPR036388">
    <property type="entry name" value="WH-like_DNA-bd_sf"/>
</dbReference>
<dbReference type="PROSITE" id="PS50931">
    <property type="entry name" value="HTH_LYSR"/>
    <property type="match status" value="1"/>
</dbReference>
<dbReference type="Pfam" id="PF03466">
    <property type="entry name" value="LysR_substrate"/>
    <property type="match status" value="1"/>
</dbReference>
<dbReference type="PANTHER" id="PTHR30118:SF15">
    <property type="entry name" value="TRANSCRIPTIONAL REGULATORY PROTEIN"/>
    <property type="match status" value="1"/>
</dbReference>
<dbReference type="Gene3D" id="3.40.190.10">
    <property type="entry name" value="Periplasmic binding protein-like II"/>
    <property type="match status" value="2"/>
</dbReference>
<evidence type="ECO:0000313" key="6">
    <source>
        <dbReference type="EMBL" id="GAA3194522.1"/>
    </source>
</evidence>
<dbReference type="PANTHER" id="PTHR30118">
    <property type="entry name" value="HTH-TYPE TRANSCRIPTIONAL REGULATOR LEUO-RELATED"/>
    <property type="match status" value="1"/>
</dbReference>
<dbReference type="RefSeq" id="WP_344821473.1">
    <property type="nucleotide sequence ID" value="NZ_BAAAUV010000001.1"/>
</dbReference>
<organism evidence="6 7">
    <name type="scientific">Actinocorallia longicatena</name>
    <dbReference type="NCBI Taxonomy" id="111803"/>
    <lineage>
        <taxon>Bacteria</taxon>
        <taxon>Bacillati</taxon>
        <taxon>Actinomycetota</taxon>
        <taxon>Actinomycetes</taxon>
        <taxon>Streptosporangiales</taxon>
        <taxon>Thermomonosporaceae</taxon>
        <taxon>Actinocorallia</taxon>
    </lineage>
</organism>
<name>A0ABP6PZM1_9ACTN</name>
<sequence>MKLESLDLNLLMALHALLEERNVTRAGRRLGLTQPSMSSSLGRLRRHFGDELLIRFGNTYELTPLAATLVDSTSLAVNVVDRVFSARPQFDPADSDREFTIVTSDYVVSVLGGELMRILEERAPQVRLRFLQINVPRVDDIDTTLRSIDGLIMPHGFISAHPAVDVYTDGWVVIADPDHPDLAGGLTMEHLRTLPWVVTFRGPTAIASAARQLTMRGVEPNIEIVVENFQSLPFLIPGTRRIALVQERLARKLAVLGNFAIHPCPFEVVPILEAFWYHPVHQADPAHRWLRETLVEVGERIELPA</sequence>
<evidence type="ECO:0000313" key="7">
    <source>
        <dbReference type="Proteomes" id="UP001501237"/>
    </source>
</evidence>
<feature type="domain" description="HTH lysR-type" evidence="5">
    <location>
        <begin position="6"/>
        <end position="63"/>
    </location>
</feature>
<dbReference type="InterPro" id="IPR000847">
    <property type="entry name" value="LysR_HTH_N"/>
</dbReference>
<dbReference type="InterPro" id="IPR050389">
    <property type="entry name" value="LysR-type_TF"/>
</dbReference>
<keyword evidence="2" id="KW-0805">Transcription regulation</keyword>
<dbReference type="InterPro" id="IPR036390">
    <property type="entry name" value="WH_DNA-bd_sf"/>
</dbReference>
<evidence type="ECO:0000256" key="4">
    <source>
        <dbReference type="ARBA" id="ARBA00023163"/>
    </source>
</evidence>
<evidence type="ECO:0000256" key="3">
    <source>
        <dbReference type="ARBA" id="ARBA00023125"/>
    </source>
</evidence>
<reference evidence="7" key="1">
    <citation type="journal article" date="2019" name="Int. J. Syst. Evol. Microbiol.">
        <title>The Global Catalogue of Microorganisms (GCM) 10K type strain sequencing project: providing services to taxonomists for standard genome sequencing and annotation.</title>
        <authorList>
            <consortium name="The Broad Institute Genomics Platform"/>
            <consortium name="The Broad Institute Genome Sequencing Center for Infectious Disease"/>
            <person name="Wu L."/>
            <person name="Ma J."/>
        </authorList>
    </citation>
    <scope>NUCLEOTIDE SEQUENCE [LARGE SCALE GENOMIC DNA]</scope>
    <source>
        <strain evidence="7">JCM 9377</strain>
    </source>
</reference>
<dbReference type="Gene3D" id="1.10.10.10">
    <property type="entry name" value="Winged helix-like DNA-binding domain superfamily/Winged helix DNA-binding domain"/>
    <property type="match status" value="1"/>
</dbReference>
<proteinExistence type="inferred from homology"/>
<keyword evidence="4" id="KW-0804">Transcription</keyword>
<keyword evidence="3" id="KW-0238">DNA-binding</keyword>
<comment type="similarity">
    <text evidence="1">Belongs to the LysR transcriptional regulatory family.</text>
</comment>
<dbReference type="CDD" id="cd08417">
    <property type="entry name" value="PBP2_Nitroaromatics_like"/>
    <property type="match status" value="1"/>
</dbReference>
<dbReference type="Pfam" id="PF00126">
    <property type="entry name" value="HTH_1"/>
    <property type="match status" value="1"/>
</dbReference>
<dbReference type="Proteomes" id="UP001501237">
    <property type="component" value="Unassembled WGS sequence"/>
</dbReference>
<dbReference type="InterPro" id="IPR005119">
    <property type="entry name" value="LysR_subst-bd"/>
</dbReference>